<keyword evidence="2" id="KW-1185">Reference proteome</keyword>
<evidence type="ECO:0000313" key="2">
    <source>
        <dbReference type="Proteomes" id="UP000821845"/>
    </source>
</evidence>
<proteinExistence type="predicted"/>
<gene>
    <name evidence="1" type="ORF">HPB50_013510</name>
</gene>
<organism evidence="1 2">
    <name type="scientific">Hyalomma asiaticum</name>
    <name type="common">Tick</name>
    <dbReference type="NCBI Taxonomy" id="266040"/>
    <lineage>
        <taxon>Eukaryota</taxon>
        <taxon>Metazoa</taxon>
        <taxon>Ecdysozoa</taxon>
        <taxon>Arthropoda</taxon>
        <taxon>Chelicerata</taxon>
        <taxon>Arachnida</taxon>
        <taxon>Acari</taxon>
        <taxon>Parasitiformes</taxon>
        <taxon>Ixodida</taxon>
        <taxon>Ixodoidea</taxon>
        <taxon>Ixodidae</taxon>
        <taxon>Hyalomminae</taxon>
        <taxon>Hyalomma</taxon>
    </lineage>
</organism>
<reference evidence="1" key="1">
    <citation type="submission" date="2020-05" db="EMBL/GenBank/DDBJ databases">
        <title>Large-scale comparative analyses of tick genomes elucidate their genetic diversity and vector capacities.</title>
        <authorList>
            <person name="Jia N."/>
            <person name="Wang J."/>
            <person name="Shi W."/>
            <person name="Du L."/>
            <person name="Sun Y."/>
            <person name="Zhan W."/>
            <person name="Jiang J."/>
            <person name="Wang Q."/>
            <person name="Zhang B."/>
            <person name="Ji P."/>
            <person name="Sakyi L.B."/>
            <person name="Cui X."/>
            <person name="Yuan T."/>
            <person name="Jiang B."/>
            <person name="Yang W."/>
            <person name="Lam T.T.-Y."/>
            <person name="Chang Q."/>
            <person name="Ding S."/>
            <person name="Wang X."/>
            <person name="Zhu J."/>
            <person name="Ruan X."/>
            <person name="Zhao L."/>
            <person name="Wei J."/>
            <person name="Que T."/>
            <person name="Du C."/>
            <person name="Cheng J."/>
            <person name="Dai P."/>
            <person name="Han X."/>
            <person name="Huang E."/>
            <person name="Gao Y."/>
            <person name="Liu J."/>
            <person name="Shao H."/>
            <person name="Ye R."/>
            <person name="Li L."/>
            <person name="Wei W."/>
            <person name="Wang X."/>
            <person name="Wang C."/>
            <person name="Yang T."/>
            <person name="Huo Q."/>
            <person name="Li W."/>
            <person name="Guo W."/>
            <person name="Chen H."/>
            <person name="Zhou L."/>
            <person name="Ni X."/>
            <person name="Tian J."/>
            <person name="Zhou Y."/>
            <person name="Sheng Y."/>
            <person name="Liu T."/>
            <person name="Pan Y."/>
            <person name="Xia L."/>
            <person name="Li J."/>
            <person name="Zhao F."/>
            <person name="Cao W."/>
        </authorList>
    </citation>
    <scope>NUCLEOTIDE SEQUENCE</scope>
    <source>
        <strain evidence="1">Hyas-2018</strain>
    </source>
</reference>
<protein>
    <submittedName>
        <fullName evidence="1">Uncharacterized protein</fullName>
    </submittedName>
</protein>
<dbReference type="Proteomes" id="UP000821845">
    <property type="component" value="Chromosome 9"/>
</dbReference>
<dbReference type="EMBL" id="CM023489">
    <property type="protein sequence ID" value="KAH6922397.1"/>
    <property type="molecule type" value="Genomic_DNA"/>
</dbReference>
<accession>A0ACB7RHZ4</accession>
<name>A0ACB7RHZ4_HYAAI</name>
<sequence length="381" mass="42653">MTGSKARIMQGMGPQHMIARNLYMRALESGPVGFLEKIAFLKWPILLLAYAYTLHTTINVGLTFMRIHNMMKVLDIVSFVTRSFFAALNLQLAFEISTPSKRLLQRLLLADGGDVRSRWFTWGSLLKAFVFGYLVLEIAISADFVLNGDVSDYCRDFLYGMNATTANITIEGIEAAVFFNLTVFDILIVVPGLLMADYVTASLKVKARIQNFKDVVSRNLKKGLTQSQEVKRYQDMSYEVWKDMKRIDNIYSTLVFLWFLDIIINLVLSMRSLAKGVSGRQSALDSAYYIVVFLVLSLSASSVDIEAKELLQEVKQLRSTINGDDWQSSGQVLLLETGMQTSRLVLTSGHFCVIDRPFILGVVGAIATYTILLVQLTPAGT</sequence>
<evidence type="ECO:0000313" key="1">
    <source>
        <dbReference type="EMBL" id="KAH6922397.1"/>
    </source>
</evidence>
<comment type="caution">
    <text evidence="1">The sequence shown here is derived from an EMBL/GenBank/DDBJ whole genome shotgun (WGS) entry which is preliminary data.</text>
</comment>